<evidence type="ECO:0000313" key="2">
    <source>
        <dbReference type="Proteomes" id="UP001054837"/>
    </source>
</evidence>
<name>A0AAV4TFI4_9ARAC</name>
<sequence length="95" mass="10650">MFGNHCFCEGGSYEVVKKAAAFDEEIEKYFYSKEAVKTSSQAINIQEYQQNDPSDQSTWGQCSIGDWRYSTRKECPGHNVSFAMAINSGMSGKGR</sequence>
<dbReference type="EMBL" id="BPLQ01009371">
    <property type="protein sequence ID" value="GIY43652.1"/>
    <property type="molecule type" value="Genomic_DNA"/>
</dbReference>
<comment type="caution">
    <text evidence="1">The sequence shown here is derived from an EMBL/GenBank/DDBJ whole genome shotgun (WGS) entry which is preliminary data.</text>
</comment>
<evidence type="ECO:0000313" key="1">
    <source>
        <dbReference type="EMBL" id="GIY43652.1"/>
    </source>
</evidence>
<proteinExistence type="predicted"/>
<keyword evidence="2" id="KW-1185">Reference proteome</keyword>
<organism evidence="1 2">
    <name type="scientific">Caerostris darwini</name>
    <dbReference type="NCBI Taxonomy" id="1538125"/>
    <lineage>
        <taxon>Eukaryota</taxon>
        <taxon>Metazoa</taxon>
        <taxon>Ecdysozoa</taxon>
        <taxon>Arthropoda</taxon>
        <taxon>Chelicerata</taxon>
        <taxon>Arachnida</taxon>
        <taxon>Araneae</taxon>
        <taxon>Araneomorphae</taxon>
        <taxon>Entelegynae</taxon>
        <taxon>Araneoidea</taxon>
        <taxon>Araneidae</taxon>
        <taxon>Caerostris</taxon>
    </lineage>
</organism>
<protein>
    <submittedName>
        <fullName evidence="1">Uncharacterized protein</fullName>
    </submittedName>
</protein>
<dbReference type="Proteomes" id="UP001054837">
    <property type="component" value="Unassembled WGS sequence"/>
</dbReference>
<dbReference type="AlphaFoldDB" id="A0AAV4TFI4"/>
<reference evidence="1 2" key="1">
    <citation type="submission" date="2021-06" db="EMBL/GenBank/DDBJ databases">
        <title>Caerostris darwini draft genome.</title>
        <authorList>
            <person name="Kono N."/>
            <person name="Arakawa K."/>
        </authorList>
    </citation>
    <scope>NUCLEOTIDE SEQUENCE [LARGE SCALE GENOMIC DNA]</scope>
</reference>
<accession>A0AAV4TFI4</accession>
<gene>
    <name evidence="1" type="ORF">CDAR_271201</name>
</gene>